<keyword evidence="1 2" id="KW-0812">Transmembrane</keyword>
<evidence type="ECO:0000256" key="1">
    <source>
        <dbReference type="SAM" id="Phobius"/>
    </source>
</evidence>
<dbReference type="GO" id="GO:0003676">
    <property type="term" value="F:nucleic acid binding"/>
    <property type="evidence" value="ECO:0007669"/>
    <property type="project" value="InterPro"/>
</dbReference>
<sequence length="105" mass="11535">MLIIGFYLVAVNIAAYWAFVFDKTKARAGVRRTPESTLLRYALMGGSLGAIAAQQIIRHKTRKEPFRTQLWAIAAMQVLLIVGFGMAVLVLGADTVQQWIVGQVG</sequence>
<dbReference type="EMBL" id="LC066374">
    <property type="protein sequence ID" value="BAT26893.1"/>
    <property type="molecule type" value="Genomic_DNA"/>
</dbReference>
<accession>A0A0P0YZF1</accession>
<dbReference type="AlphaFoldDB" id="A0A0P0YZF1"/>
<dbReference type="InterPro" id="IPR012156">
    <property type="entry name" value="Cold_shock_CspA"/>
</dbReference>
<evidence type="ECO:0000313" key="2">
    <source>
        <dbReference type="EMBL" id="BAT26893.1"/>
    </source>
</evidence>
<reference evidence="2" key="1">
    <citation type="journal article" date="2015" name="Proc. Natl. Acad. Sci. U.S.A.">
        <title>Bacterial clade with the ribosomal RNA operon on a small plasmid rather than the chromosome.</title>
        <authorList>
            <person name="Anda M."/>
            <person name="Ohtsubo Y."/>
            <person name="Okubo T."/>
            <person name="Sugawara M."/>
            <person name="Nagata Y."/>
            <person name="Tsuda M."/>
            <person name="Minamisawa K."/>
            <person name="Mitsui H."/>
        </authorList>
    </citation>
    <scope>NUCLEOTIDE SEQUENCE</scope>
    <source>
        <strain evidence="2">DSM 14790</strain>
    </source>
</reference>
<dbReference type="PIRSF" id="PIRSF002599">
    <property type="entry name" value="Cold_shock_A"/>
    <property type="match status" value="1"/>
</dbReference>
<name>A0A0P0YZF1_9HYPH</name>
<proteinExistence type="predicted"/>
<feature type="transmembrane region" description="Helical" evidence="1">
    <location>
        <begin position="6"/>
        <end position="26"/>
    </location>
</feature>
<dbReference type="Pfam" id="PF06961">
    <property type="entry name" value="DUF1294"/>
    <property type="match status" value="1"/>
</dbReference>
<organism evidence="2">
    <name type="scientific">Aurantimonas coralicida</name>
    <dbReference type="NCBI Taxonomy" id="182270"/>
    <lineage>
        <taxon>Bacteria</taxon>
        <taxon>Pseudomonadati</taxon>
        <taxon>Pseudomonadota</taxon>
        <taxon>Alphaproteobacteria</taxon>
        <taxon>Hyphomicrobiales</taxon>
        <taxon>Aurantimonadaceae</taxon>
        <taxon>Aurantimonas</taxon>
    </lineage>
</organism>
<feature type="transmembrane region" description="Helical" evidence="1">
    <location>
        <begin position="69"/>
        <end position="91"/>
    </location>
</feature>
<keyword evidence="1" id="KW-0472">Membrane</keyword>
<dbReference type="RefSeq" id="WP_024350494.1">
    <property type="nucleotide sequence ID" value="NZ_BBWN01000016.1"/>
</dbReference>
<dbReference type="InterPro" id="IPR010718">
    <property type="entry name" value="DUF1294"/>
</dbReference>
<protein>
    <submittedName>
        <fullName evidence="2">Transmembrane protein</fullName>
    </submittedName>
</protein>
<keyword evidence="1" id="KW-1133">Transmembrane helix</keyword>